<name>A0ABR1GDN0_AURAN</name>
<evidence type="ECO:0000313" key="4">
    <source>
        <dbReference type="Proteomes" id="UP001363151"/>
    </source>
</evidence>
<keyword evidence="1" id="KW-0812">Transmembrane</keyword>
<feature type="transmembrane region" description="Helical" evidence="1">
    <location>
        <begin position="149"/>
        <end position="169"/>
    </location>
</feature>
<dbReference type="PANTHER" id="PTHR36009">
    <property type="match status" value="1"/>
</dbReference>
<feature type="signal peptide" evidence="2">
    <location>
        <begin position="1"/>
        <end position="19"/>
    </location>
</feature>
<feature type="transmembrane region" description="Helical" evidence="1">
    <location>
        <begin position="116"/>
        <end position="137"/>
    </location>
</feature>
<evidence type="ECO:0008006" key="5">
    <source>
        <dbReference type="Google" id="ProtNLM"/>
    </source>
</evidence>
<feature type="chain" id="PRO_5047089160" description="DUF2834 domain-containing protein" evidence="2">
    <location>
        <begin position="20"/>
        <end position="286"/>
    </location>
</feature>
<dbReference type="EMBL" id="JBBJCI010000033">
    <property type="protein sequence ID" value="KAK7253993.1"/>
    <property type="molecule type" value="Genomic_DNA"/>
</dbReference>
<feature type="transmembrane region" description="Helical" evidence="1">
    <location>
        <begin position="262"/>
        <end position="279"/>
    </location>
</feature>
<proteinExistence type="predicted"/>
<protein>
    <recommendedName>
        <fullName evidence="5">DUF2834 domain-containing protein</fullName>
    </recommendedName>
</protein>
<evidence type="ECO:0000256" key="2">
    <source>
        <dbReference type="SAM" id="SignalP"/>
    </source>
</evidence>
<reference evidence="3 4" key="1">
    <citation type="submission" date="2024-03" db="EMBL/GenBank/DDBJ databases">
        <title>Aureococcus anophagefferens CCMP1851 and Kratosvirus quantuckense: Draft genome of a second virus-susceptible host strain in the model system.</title>
        <authorList>
            <person name="Chase E."/>
            <person name="Truchon A.R."/>
            <person name="Schepens W."/>
            <person name="Wilhelm S.W."/>
        </authorList>
    </citation>
    <scope>NUCLEOTIDE SEQUENCE [LARGE SCALE GENOMIC DNA]</scope>
    <source>
        <strain evidence="3 4">CCMP1851</strain>
    </source>
</reference>
<organism evidence="3 4">
    <name type="scientific">Aureococcus anophagefferens</name>
    <name type="common">Harmful bloom alga</name>
    <dbReference type="NCBI Taxonomy" id="44056"/>
    <lineage>
        <taxon>Eukaryota</taxon>
        <taxon>Sar</taxon>
        <taxon>Stramenopiles</taxon>
        <taxon>Ochrophyta</taxon>
        <taxon>Pelagophyceae</taxon>
        <taxon>Pelagomonadales</taxon>
        <taxon>Pelagomonadaceae</taxon>
        <taxon>Aureococcus</taxon>
    </lineage>
</organism>
<feature type="transmembrane region" description="Helical" evidence="1">
    <location>
        <begin position="190"/>
        <end position="209"/>
    </location>
</feature>
<dbReference type="Proteomes" id="UP001363151">
    <property type="component" value="Unassembled WGS sequence"/>
</dbReference>
<comment type="caution">
    <text evidence="3">The sequence shown here is derived from an EMBL/GenBank/DDBJ whole genome shotgun (WGS) entry which is preliminary data.</text>
</comment>
<feature type="transmembrane region" description="Helical" evidence="1">
    <location>
        <begin position="229"/>
        <end position="250"/>
    </location>
</feature>
<evidence type="ECO:0000313" key="3">
    <source>
        <dbReference type="EMBL" id="KAK7253993.1"/>
    </source>
</evidence>
<accession>A0ABR1GDN0</accession>
<dbReference type="PANTHER" id="PTHR36009:SF3">
    <property type="entry name" value="TRANSMEMBRANE PROTEIN"/>
    <property type="match status" value="1"/>
</dbReference>
<sequence length="286" mass="29740">MPSLLAFALLLAPAAPFHAMRPAPAAPALGGRFAAQPPAQARSSVALRAAGTQDDDAFLAEGVRTPLRVFGIGALWLGLIGYIAIGAPGKSEAAQALDSELLAKLVANPFDPSCPALFTVLFNWMGVWPAVYAALLLPGADDQKPVPAVPFLAASVAFGMFAISPYLALREYRGATNRAPASLGGKWFESKLNAAVLGAGAVGLAAWGATAGDFGANVAEFKQLFDTQLFVHATTCDFCCLSLLAVGLVREDVERRGADEKLAALALVPLFGPLAWLLVRPSLNEA</sequence>
<evidence type="ECO:0000256" key="1">
    <source>
        <dbReference type="SAM" id="Phobius"/>
    </source>
</evidence>
<keyword evidence="1" id="KW-0472">Membrane</keyword>
<gene>
    <name evidence="3" type="ORF">SO694_00003671</name>
</gene>
<keyword evidence="4" id="KW-1185">Reference proteome</keyword>
<feature type="transmembrane region" description="Helical" evidence="1">
    <location>
        <begin position="67"/>
        <end position="85"/>
    </location>
</feature>
<keyword evidence="2" id="KW-0732">Signal</keyword>
<keyword evidence="1" id="KW-1133">Transmembrane helix</keyword>